<dbReference type="InterPro" id="IPR020841">
    <property type="entry name" value="PKS_Beta-ketoAc_synthase_dom"/>
</dbReference>
<dbReference type="SMART" id="SM00825">
    <property type="entry name" value="PKS_KS"/>
    <property type="match status" value="1"/>
</dbReference>
<dbReference type="PROSITE" id="PS00606">
    <property type="entry name" value="KS3_1"/>
    <property type="match status" value="1"/>
</dbReference>
<feature type="region of interest" description="Disordered" evidence="9">
    <location>
        <begin position="947"/>
        <end position="971"/>
    </location>
</feature>
<dbReference type="KEGG" id="ska:CP970_36695"/>
<keyword evidence="14" id="KW-1185">Reference proteome</keyword>
<dbReference type="GO" id="GO:0033068">
    <property type="term" value="P:macrolide biosynthetic process"/>
    <property type="evidence" value="ECO:0007669"/>
    <property type="project" value="UniProtKB-ARBA"/>
</dbReference>
<evidence type="ECO:0000256" key="5">
    <source>
        <dbReference type="ARBA" id="ARBA00023194"/>
    </source>
</evidence>
<dbReference type="InterPro" id="IPR014043">
    <property type="entry name" value="Acyl_transferase_dom"/>
</dbReference>
<dbReference type="SMART" id="SM00823">
    <property type="entry name" value="PKS_PP"/>
    <property type="match status" value="1"/>
</dbReference>
<feature type="compositionally biased region" description="Pro residues" evidence="9">
    <location>
        <begin position="1826"/>
        <end position="1842"/>
    </location>
</feature>
<dbReference type="InterPro" id="IPR049552">
    <property type="entry name" value="PKS_DH_N"/>
</dbReference>
<evidence type="ECO:0000259" key="12">
    <source>
        <dbReference type="PROSITE" id="PS52019"/>
    </source>
</evidence>
<dbReference type="PANTHER" id="PTHR43775:SF51">
    <property type="entry name" value="INACTIVE PHENOLPHTHIOCEROL SYNTHESIS POLYKETIDE SYNTHASE TYPE I PKS1-RELATED"/>
    <property type="match status" value="1"/>
</dbReference>
<proteinExistence type="predicted"/>
<keyword evidence="7" id="KW-0012">Acyltransferase</keyword>
<keyword evidence="2" id="KW-0596">Phosphopantetheine</keyword>
<feature type="compositionally biased region" description="Low complexity" evidence="9">
    <location>
        <begin position="1843"/>
        <end position="1853"/>
    </location>
</feature>
<evidence type="ECO:0000259" key="10">
    <source>
        <dbReference type="PROSITE" id="PS50075"/>
    </source>
</evidence>
<dbReference type="InterPro" id="IPR009081">
    <property type="entry name" value="PP-bd_ACP"/>
</dbReference>
<dbReference type="Gene3D" id="3.30.70.3290">
    <property type="match status" value="1"/>
</dbReference>
<evidence type="ECO:0000256" key="8">
    <source>
        <dbReference type="PROSITE-ProRule" id="PRU01363"/>
    </source>
</evidence>
<evidence type="ECO:0000256" key="7">
    <source>
        <dbReference type="ARBA" id="ARBA00023315"/>
    </source>
</evidence>
<feature type="domain" description="Ketosynthase family 3 (KS3)" evidence="11">
    <location>
        <begin position="517"/>
        <end position="943"/>
    </location>
</feature>
<organism evidence="13 14">
    <name type="scientific">Streptomyces kanamyceticus</name>
    <dbReference type="NCBI Taxonomy" id="1967"/>
    <lineage>
        <taxon>Bacteria</taxon>
        <taxon>Bacillati</taxon>
        <taxon>Actinomycetota</taxon>
        <taxon>Actinomycetes</taxon>
        <taxon>Kitasatosporales</taxon>
        <taxon>Streptomycetaceae</taxon>
        <taxon>Streptomyces</taxon>
    </lineage>
</organism>
<dbReference type="GO" id="GO:0006633">
    <property type="term" value="P:fatty acid biosynthetic process"/>
    <property type="evidence" value="ECO:0007669"/>
    <property type="project" value="InterPro"/>
</dbReference>
<dbReference type="EMBL" id="CP023699">
    <property type="protein sequence ID" value="QEU95739.1"/>
    <property type="molecule type" value="Genomic_DNA"/>
</dbReference>
<dbReference type="InterPro" id="IPR016035">
    <property type="entry name" value="Acyl_Trfase/lysoPLipase"/>
</dbReference>
<feature type="region of interest" description="C-terminal hotdog fold" evidence="8">
    <location>
        <begin position="1564"/>
        <end position="1698"/>
    </location>
</feature>
<name>A0A5J6GJV1_STRKN</name>
<feature type="region of interest" description="N-terminal hotdog fold" evidence="8">
    <location>
        <begin position="1425"/>
        <end position="1552"/>
    </location>
</feature>
<keyword evidence="4" id="KW-0808">Transferase</keyword>
<dbReference type="Gene3D" id="3.40.50.720">
    <property type="entry name" value="NAD(P)-binding Rossmann-like Domain"/>
    <property type="match status" value="1"/>
</dbReference>
<dbReference type="InterPro" id="IPR036736">
    <property type="entry name" value="ACP-like_sf"/>
</dbReference>
<evidence type="ECO:0000256" key="2">
    <source>
        <dbReference type="ARBA" id="ARBA00022450"/>
    </source>
</evidence>
<evidence type="ECO:0000256" key="1">
    <source>
        <dbReference type="ARBA" id="ARBA00004792"/>
    </source>
</evidence>
<dbReference type="InterPro" id="IPR016039">
    <property type="entry name" value="Thiolase-like"/>
</dbReference>
<feature type="compositionally biased region" description="Pro residues" evidence="9">
    <location>
        <begin position="1854"/>
        <end position="1870"/>
    </location>
</feature>
<evidence type="ECO:0000313" key="14">
    <source>
        <dbReference type="Proteomes" id="UP000325529"/>
    </source>
</evidence>
<dbReference type="InterPro" id="IPR020807">
    <property type="entry name" value="PKS_DH"/>
</dbReference>
<evidence type="ECO:0000256" key="4">
    <source>
        <dbReference type="ARBA" id="ARBA00022679"/>
    </source>
</evidence>
<dbReference type="InterPro" id="IPR014031">
    <property type="entry name" value="Ketoacyl_synth_C"/>
</dbReference>
<feature type="active site" description="Proton donor; for dehydratase activity" evidence="8">
    <location>
        <position position="1623"/>
    </location>
</feature>
<feature type="compositionally biased region" description="Low complexity" evidence="9">
    <location>
        <begin position="1871"/>
        <end position="1881"/>
    </location>
</feature>
<protein>
    <submittedName>
        <fullName evidence="13">SDR family NAD(P)-dependent oxidoreductase</fullName>
    </submittedName>
</protein>
<dbReference type="Gene3D" id="3.40.366.10">
    <property type="entry name" value="Malonyl-Coenzyme A Acyl Carrier Protein, domain 2"/>
    <property type="match status" value="1"/>
</dbReference>
<feature type="active site" description="Proton acceptor; for dehydratase activity" evidence="8">
    <location>
        <position position="1457"/>
    </location>
</feature>
<feature type="compositionally biased region" description="Pro residues" evidence="9">
    <location>
        <begin position="8"/>
        <end position="20"/>
    </location>
</feature>
<dbReference type="SUPFAM" id="SSF51735">
    <property type="entry name" value="NAD(P)-binding Rossmann-fold domains"/>
    <property type="match status" value="2"/>
</dbReference>
<keyword evidence="6" id="KW-0511">Multifunctional enzyme</keyword>
<feature type="compositionally biased region" description="Basic residues" evidence="9">
    <location>
        <begin position="54"/>
        <end position="79"/>
    </location>
</feature>
<dbReference type="FunFam" id="3.40.366.10:FF:000002">
    <property type="entry name" value="Probable polyketide synthase 2"/>
    <property type="match status" value="1"/>
</dbReference>
<reference evidence="13 14" key="1">
    <citation type="submission" date="2017-09" db="EMBL/GenBank/DDBJ databases">
        <authorList>
            <person name="Lee N."/>
            <person name="Cho B.-K."/>
        </authorList>
    </citation>
    <scope>NUCLEOTIDE SEQUENCE [LARGE SCALE GENOMIC DNA]</scope>
    <source>
        <strain evidence="13 14">ATCC 12853</strain>
    </source>
</reference>
<dbReference type="InterPro" id="IPR049551">
    <property type="entry name" value="PKS_DH_C"/>
</dbReference>
<dbReference type="InterPro" id="IPR001227">
    <property type="entry name" value="Ac_transferase_dom_sf"/>
</dbReference>
<dbReference type="CDD" id="cd00833">
    <property type="entry name" value="PKS"/>
    <property type="match status" value="1"/>
</dbReference>
<feature type="compositionally biased region" description="Low complexity" evidence="9">
    <location>
        <begin position="81"/>
        <end position="99"/>
    </location>
</feature>
<feature type="region of interest" description="Disordered" evidence="9">
    <location>
        <begin position="1"/>
        <end position="131"/>
    </location>
</feature>
<dbReference type="PROSITE" id="PS52019">
    <property type="entry name" value="PKS_MFAS_DH"/>
    <property type="match status" value="1"/>
</dbReference>
<dbReference type="SUPFAM" id="SSF52151">
    <property type="entry name" value="FabD/lysophospholipase-like"/>
    <property type="match status" value="1"/>
</dbReference>
<dbReference type="Gene3D" id="1.10.1200.10">
    <property type="entry name" value="ACP-like"/>
    <property type="match status" value="1"/>
</dbReference>
<dbReference type="Proteomes" id="UP000325529">
    <property type="component" value="Chromosome"/>
</dbReference>
<dbReference type="InterPro" id="IPR016036">
    <property type="entry name" value="Malonyl_transacylase_ACP-bd"/>
</dbReference>
<dbReference type="SMART" id="SM00822">
    <property type="entry name" value="PKS_KR"/>
    <property type="match status" value="1"/>
</dbReference>
<dbReference type="CDD" id="cd08956">
    <property type="entry name" value="KR_3_FAS_SDR_x"/>
    <property type="match status" value="1"/>
</dbReference>
<dbReference type="InterPro" id="IPR036291">
    <property type="entry name" value="NAD(P)-bd_dom_sf"/>
</dbReference>
<evidence type="ECO:0000259" key="11">
    <source>
        <dbReference type="PROSITE" id="PS52004"/>
    </source>
</evidence>
<feature type="compositionally biased region" description="Pro residues" evidence="9">
    <location>
        <begin position="1882"/>
        <end position="1911"/>
    </location>
</feature>
<dbReference type="Gene3D" id="3.10.129.110">
    <property type="entry name" value="Polyketide synthase dehydratase"/>
    <property type="match status" value="1"/>
</dbReference>
<dbReference type="Pfam" id="PF02801">
    <property type="entry name" value="Ketoacyl-synt_C"/>
    <property type="match status" value="1"/>
</dbReference>
<dbReference type="InterPro" id="IPR013968">
    <property type="entry name" value="PKS_KR"/>
</dbReference>
<dbReference type="SUPFAM" id="SSF55048">
    <property type="entry name" value="Probable ACP-binding domain of malonyl-CoA ACP transacylase"/>
    <property type="match status" value="1"/>
</dbReference>
<accession>A0A5J6GJV1</accession>
<dbReference type="Pfam" id="PF08659">
    <property type="entry name" value="KR"/>
    <property type="match status" value="1"/>
</dbReference>
<dbReference type="Pfam" id="PF21089">
    <property type="entry name" value="PKS_DH_N"/>
    <property type="match status" value="1"/>
</dbReference>
<dbReference type="Pfam" id="PF16197">
    <property type="entry name" value="KAsynt_C_assoc"/>
    <property type="match status" value="1"/>
</dbReference>
<dbReference type="SMART" id="SM00826">
    <property type="entry name" value="PKS_DH"/>
    <property type="match status" value="1"/>
</dbReference>
<dbReference type="InterPro" id="IPR018201">
    <property type="entry name" value="Ketoacyl_synth_AS"/>
</dbReference>
<keyword evidence="3" id="KW-0597">Phosphoprotein</keyword>
<dbReference type="Gene3D" id="3.40.47.10">
    <property type="match status" value="1"/>
</dbReference>
<dbReference type="InterPro" id="IPR032821">
    <property type="entry name" value="PKS_assoc"/>
</dbReference>
<sequence length="1951" mass="207920">MTVTTTHPSPPPTPWPPTPSPSSNTGSPTKSSPTPTSPSSPATPPPPTHPQPPPRHHLGPHPHRTNRTPRPHHPPRPQPHHPLTTTLLNTTHHTHQPQLAHHNNTLHTPQLTPTTQPTTQPTTPPTPFDPNTTILITGGTGTLGRIIARHLITHHGVRHLLLTSRHGKTAPGAAELATELTHAGADVHIAACDTTNRTDLNNLLNTIPTNHPLTAVIHTAGTLHDATLTTLTPDTLTDVLRPKADAAWNLHELTRHLPLTHFILYSSAAGLTGNAGQANYAAANTFLDALAHHRHTHNQPATSLAWGLWNTTSGMGGSLADEDVARWARHGLPAIGVDEGLALFDAALATGRPLAVTARVDKAALRVRAAADDLPVIFRSLVRTRVRRVARRATHIAGAQTWAERIAELPESRRREAVEKTVRMTVAAVLGHADGTKVPVDRSFKDQGFSSLNGVELRNQLSKSTELRLPTTLVFDHPSPDAVISFLLDKASPRREAAPVVPATAFAAARAGDAELDDPIAIVGMSCNLPGGVTSPEDLWRLVSDGTDAITEFPVNRGWDLDNLYDPNPDTPGRSYTRKGGFLHEADEFDAAFFGISPREAMAIEPQQRVLLETAWAALERARIRPESLKGTDTGVFIGAIAQEYGPSAVNTPLEAEGYRITGTTMSVASGRLAYTFGLEGPAVTIDTACSSSLVALHLATQSLRNGECSLALTGGATIMASPGHFIDFSRQRGLAFDGRVKAFADGADGTVWGEGVGVLVLERLSDARRNGHPVLAVVRGTAVNQDGASNGLTAPNGPSQERMIRQALTSARLAPADIDAVDAHGTGTKLGDPIEAQALLATYGQERDPERPLWLGSLKSNIGHTQAAAGVASVIKMVQAMRHGVLPRTLHVDEPTPHVDWESGAVSLLTEATPWPELDRPRRAGVSSFGISGTNAHAILEQAPESSELANTEVADQEGEGQSPGAGVPVVWPVSAKSPRALRERAVQLAVFVRESAGEVDLPDVARALATSRTHFEERAALTATTRQDLLAGLDALATGAEHPTLATGSVLPGKTVFVFPGQGSQWAGMGRDLYTTSPVFAAQLDACATALAPHTDFDLIDVIHQHDGAPGLDRVDVIQPALWAMMISLARLWQHHGIHPDAVIGHSQGEIAAAHIAGALTLEDSAAIVALRARTLRRLAGTGTMASLPLDADQARDLITTHHLDDVHIAAHNSPTTTVIAGNHHQIHTLVTACRAQDIRARAIDVDYASHTHHVETLREELTQRLAHITPQPADPTIAFYSTLHATHITDTTTLTTDYWINNLRHPVLFQQTTETLHNDGHTHYIETSPHPVLTIGLHNTLEPHNTPYTVTPTLRRDTTDTHTFTQALATTHTHGLTPHWDTPQTHIDLPTYPFQHERYWLNPGVTGGVSDVSSLGQSPSGHPLLGAAVSLAEEASTLFTGRLSLADQPWLADHGVTGTVLLPGTAFVELALHAGHHLGCERLDDLTIENPLTLGGDEAVRLQLTVGEPDEAGQRPLKVYSQTQADDDAEPGPWTRHATGVLTRAVAVPPERQSVWPPADAEQLEVADFYDRLIALGYEYGPLFQGLEAAWRVGDDICAEVALPQDTDVTGYGIHPALLDAALHTLQILEGGTEVRLPFTWSGIQLYAEGTTSLRVRVTPKGEHAVRAVFTDADGMPVAEIEELTLRPVSREQLTQLRSHRRKDLFTVEWVPLPEPTVVGTDPVWAFISPTPQPAGTLPADIPVHADLDALRAALADGAPAPDHVALILPTTDDGDDDSPIPATHTLTTHTLTFLQHWLTNEEFTHTHLTLITRDATTTHTPPTSPTPPSGASPAPHKPNTPTASPSSTSTPPPLSPPPSSTPPTTPTNPNSPTTTTPSTPPNSPPPPLPPPNPPPLPPPSTPTPPSSSPAAPAPSAASSPATSSPTTAYATSSSPAATVKQPPAQRN</sequence>
<dbReference type="GO" id="GO:0004312">
    <property type="term" value="F:fatty acid synthase activity"/>
    <property type="evidence" value="ECO:0007669"/>
    <property type="project" value="TreeGrafter"/>
</dbReference>
<feature type="domain" description="PKS/mFAS DH" evidence="12">
    <location>
        <begin position="1425"/>
        <end position="1698"/>
    </location>
</feature>
<evidence type="ECO:0000313" key="13">
    <source>
        <dbReference type="EMBL" id="QEU95739.1"/>
    </source>
</evidence>
<dbReference type="InterPro" id="IPR014030">
    <property type="entry name" value="Ketoacyl_synth_N"/>
</dbReference>
<dbReference type="SUPFAM" id="SSF47336">
    <property type="entry name" value="ACP-like"/>
    <property type="match status" value="1"/>
</dbReference>
<dbReference type="PANTHER" id="PTHR43775">
    <property type="entry name" value="FATTY ACID SYNTHASE"/>
    <property type="match status" value="1"/>
</dbReference>
<dbReference type="InterPro" id="IPR049900">
    <property type="entry name" value="PKS_mFAS_DH"/>
</dbReference>
<dbReference type="InterPro" id="IPR020806">
    <property type="entry name" value="PKS_PP-bd"/>
</dbReference>
<dbReference type="PROSITE" id="PS50075">
    <property type="entry name" value="CARRIER"/>
    <property type="match status" value="1"/>
</dbReference>
<dbReference type="FunFam" id="3.40.47.10:FF:000019">
    <property type="entry name" value="Polyketide synthase type I"/>
    <property type="match status" value="1"/>
</dbReference>
<feature type="compositionally biased region" description="Pro residues" evidence="9">
    <location>
        <begin position="35"/>
        <end position="53"/>
    </location>
</feature>
<feature type="compositionally biased region" description="Low complexity" evidence="9">
    <location>
        <begin position="21"/>
        <end position="34"/>
    </location>
</feature>
<feature type="compositionally biased region" description="Low complexity" evidence="9">
    <location>
        <begin position="108"/>
        <end position="121"/>
    </location>
</feature>
<dbReference type="InterPro" id="IPR050091">
    <property type="entry name" value="PKS_NRPS_Biosynth_Enz"/>
</dbReference>
<dbReference type="Pfam" id="PF00698">
    <property type="entry name" value="Acyl_transf_1"/>
    <property type="match status" value="1"/>
</dbReference>
<dbReference type="Pfam" id="PF14765">
    <property type="entry name" value="PS-DH"/>
    <property type="match status" value="1"/>
</dbReference>
<feature type="compositionally biased region" description="Low complexity" evidence="9">
    <location>
        <begin position="1912"/>
        <end position="1942"/>
    </location>
</feature>
<feature type="region of interest" description="Disordered" evidence="9">
    <location>
        <begin position="1820"/>
        <end position="1951"/>
    </location>
</feature>
<dbReference type="SUPFAM" id="SSF53901">
    <property type="entry name" value="Thiolase-like"/>
    <property type="match status" value="1"/>
</dbReference>
<feature type="domain" description="Carrier" evidence="10">
    <location>
        <begin position="416"/>
        <end position="491"/>
    </location>
</feature>
<gene>
    <name evidence="13" type="ORF">CP970_36695</name>
</gene>
<evidence type="ECO:0000256" key="6">
    <source>
        <dbReference type="ARBA" id="ARBA00023268"/>
    </source>
</evidence>
<dbReference type="Gene3D" id="3.40.50.11460">
    <property type="match status" value="1"/>
</dbReference>
<evidence type="ECO:0000256" key="3">
    <source>
        <dbReference type="ARBA" id="ARBA00022553"/>
    </source>
</evidence>
<dbReference type="GO" id="GO:0031177">
    <property type="term" value="F:phosphopantetheine binding"/>
    <property type="evidence" value="ECO:0007669"/>
    <property type="project" value="InterPro"/>
</dbReference>
<dbReference type="InterPro" id="IPR057326">
    <property type="entry name" value="KR_dom"/>
</dbReference>
<dbReference type="Pfam" id="PF00550">
    <property type="entry name" value="PP-binding"/>
    <property type="match status" value="1"/>
</dbReference>
<keyword evidence="5" id="KW-0045">Antibiotic biosynthesis</keyword>
<dbReference type="InterPro" id="IPR042104">
    <property type="entry name" value="PKS_dehydratase_sf"/>
</dbReference>
<dbReference type="GO" id="GO:0004315">
    <property type="term" value="F:3-oxoacyl-[acyl-carrier-protein] synthase activity"/>
    <property type="evidence" value="ECO:0007669"/>
    <property type="project" value="InterPro"/>
</dbReference>
<comment type="pathway">
    <text evidence="1">Antibiotic biosynthesis.</text>
</comment>
<evidence type="ECO:0000256" key="9">
    <source>
        <dbReference type="SAM" id="MobiDB-lite"/>
    </source>
</evidence>
<dbReference type="PROSITE" id="PS52004">
    <property type="entry name" value="KS3_2"/>
    <property type="match status" value="1"/>
</dbReference>
<dbReference type="Pfam" id="PF00109">
    <property type="entry name" value="ketoacyl-synt"/>
    <property type="match status" value="1"/>
</dbReference>
<dbReference type="SMART" id="SM00827">
    <property type="entry name" value="PKS_AT"/>
    <property type="match status" value="1"/>
</dbReference>